<evidence type="ECO:0000313" key="2">
    <source>
        <dbReference type="Proteomes" id="UP000636110"/>
    </source>
</evidence>
<comment type="caution">
    <text evidence="1">The sequence shown here is derived from an EMBL/GenBank/DDBJ whole genome shotgun (WGS) entry which is preliminary data.</text>
</comment>
<proteinExistence type="predicted"/>
<dbReference type="InterPro" id="IPR036378">
    <property type="entry name" value="FAS1_dom_sf"/>
</dbReference>
<protein>
    <recommendedName>
        <fullName evidence="3">FAS1 domain-containing protein</fullName>
    </recommendedName>
</protein>
<evidence type="ECO:0000313" key="1">
    <source>
        <dbReference type="EMBL" id="MBB2148194.1"/>
    </source>
</evidence>
<reference evidence="1 2" key="1">
    <citation type="submission" date="2019-11" db="EMBL/GenBank/DDBJ databases">
        <title>Description of Pedobacter sp. LMG 31462T.</title>
        <authorList>
            <person name="Carlier A."/>
            <person name="Qi S."/>
            <person name="Vandamme P."/>
        </authorList>
    </citation>
    <scope>NUCLEOTIDE SEQUENCE [LARGE SCALE GENOMIC DNA]</scope>
    <source>
        <strain evidence="1 2">LMG 31462</strain>
    </source>
</reference>
<keyword evidence="2" id="KW-1185">Reference proteome</keyword>
<gene>
    <name evidence="1" type="ORF">GM920_04650</name>
</gene>
<dbReference type="Gene3D" id="2.30.180.10">
    <property type="entry name" value="FAS1 domain"/>
    <property type="match status" value="1"/>
</dbReference>
<dbReference type="RefSeq" id="WP_182953879.1">
    <property type="nucleotide sequence ID" value="NZ_WNXC01000001.1"/>
</dbReference>
<organism evidence="1 2">
    <name type="scientific">Pedobacter gandavensis</name>
    <dbReference type="NCBI Taxonomy" id="2679963"/>
    <lineage>
        <taxon>Bacteria</taxon>
        <taxon>Pseudomonadati</taxon>
        <taxon>Bacteroidota</taxon>
        <taxon>Sphingobacteriia</taxon>
        <taxon>Sphingobacteriales</taxon>
        <taxon>Sphingobacteriaceae</taxon>
        <taxon>Pedobacter</taxon>
    </lineage>
</organism>
<name>A0ABR6ESF6_9SPHI</name>
<accession>A0ABR6ESF6</accession>
<dbReference type="EMBL" id="WNXC01000001">
    <property type="protein sequence ID" value="MBB2148194.1"/>
    <property type="molecule type" value="Genomic_DNA"/>
</dbReference>
<dbReference type="Proteomes" id="UP000636110">
    <property type="component" value="Unassembled WGS sequence"/>
</dbReference>
<evidence type="ECO:0008006" key="3">
    <source>
        <dbReference type="Google" id="ProtNLM"/>
    </source>
</evidence>
<sequence length="225" mass="25332">MRNIIYKYSLLFCLGVFFLNLSACKKSDSPYHDYENTVQTFEGSAYDYLKAQPKGTFDSLLLVLERYPTLVDSLKTQELTLFAPVNKSFETAEKYLNQKRVAEGHSLINLSNADPIGLGLMICKYIIRGNRTTDAYLSSVDGTFQNSILIGYPMHIKNVKLSSSGYQTGGPTRLNFSDPKGFIFTKDWIITTTDAVNIKTKNATVNIITPLHSFGFDEFTKNLDK</sequence>